<dbReference type="RefSeq" id="WP_120059655.1">
    <property type="nucleotide sequence ID" value="NZ_QYRP01000002.1"/>
</dbReference>
<sequence>MDNHFSGSTIVSPLLAMTRSVDEQLKQARGATPAFLPLPEKRELLTTLVSLGNQIDGLLVEALGVCGDVADAEGFKTAGTWLATQTHSERSVLGGLQRLADDVTARYPLVLEGMRTGNVSVRQAEAITRSLDALGTDVSRDIKVEAEARMVAFAAEFDAHELKKLGAAILETIDPDTFEDNERQRLEDELRKAHEATRLTLRQRGDGTTRISGVIPDALAARLRTCLSAFSSPRHDTATANKAANPTGTTDNRDGADSASGDVPDNAGGNGSPAADDSPYLDPVTGKRLPHDRVLGEALCAFIEAADPTRMPIQGGAATTIIVTMDLDKLRAGVGVATAGGERIPAGEVRRLACQAGIVPAVLGGKSEILDLGRTSRLFSPAQRKALRVRYRTCIVEGCDVPGEQCEAHHHRPWSKGGPTNLEDGALACPRHHHLLHDDTYEVTFTPQGEVRLHRRC</sequence>
<gene>
    <name evidence="3" type="ORF">D4739_05635</name>
</gene>
<feature type="compositionally biased region" description="Polar residues" evidence="1">
    <location>
        <begin position="238"/>
        <end position="250"/>
    </location>
</feature>
<dbReference type="GO" id="GO:0004519">
    <property type="term" value="F:endonuclease activity"/>
    <property type="evidence" value="ECO:0007669"/>
    <property type="project" value="UniProtKB-KW"/>
</dbReference>
<dbReference type="Pfam" id="PF02720">
    <property type="entry name" value="DUF222"/>
    <property type="match status" value="1"/>
</dbReference>
<keyword evidence="3" id="KW-0540">Nuclease</keyword>
<feature type="domain" description="HNH nuclease" evidence="2">
    <location>
        <begin position="382"/>
        <end position="434"/>
    </location>
</feature>
<dbReference type="SMART" id="SM00507">
    <property type="entry name" value="HNHc"/>
    <property type="match status" value="1"/>
</dbReference>
<evidence type="ECO:0000259" key="2">
    <source>
        <dbReference type="SMART" id="SM00507"/>
    </source>
</evidence>
<organism evidence="3 4">
    <name type="scientific">Nocardioides cavernaquae</name>
    <dbReference type="NCBI Taxonomy" id="2321396"/>
    <lineage>
        <taxon>Bacteria</taxon>
        <taxon>Bacillati</taxon>
        <taxon>Actinomycetota</taxon>
        <taxon>Actinomycetes</taxon>
        <taxon>Propionibacteriales</taxon>
        <taxon>Nocardioidaceae</taxon>
        <taxon>Nocardioides</taxon>
    </lineage>
</organism>
<feature type="region of interest" description="Disordered" evidence="1">
    <location>
        <begin position="234"/>
        <end position="288"/>
    </location>
</feature>
<name>A0A3A5H4W4_9ACTN</name>
<keyword evidence="3" id="KW-0378">Hydrolase</keyword>
<dbReference type="EMBL" id="QYRP01000002">
    <property type="protein sequence ID" value="RJS45756.1"/>
    <property type="molecule type" value="Genomic_DNA"/>
</dbReference>
<protein>
    <submittedName>
        <fullName evidence="3">HNH endonuclease</fullName>
    </submittedName>
</protein>
<dbReference type="Gene3D" id="1.10.30.50">
    <property type="match status" value="1"/>
</dbReference>
<evidence type="ECO:0000256" key="1">
    <source>
        <dbReference type="SAM" id="MobiDB-lite"/>
    </source>
</evidence>
<dbReference type="AlphaFoldDB" id="A0A3A5H4W4"/>
<evidence type="ECO:0000313" key="3">
    <source>
        <dbReference type="EMBL" id="RJS45756.1"/>
    </source>
</evidence>
<dbReference type="InterPro" id="IPR003870">
    <property type="entry name" value="DUF222"/>
</dbReference>
<proteinExistence type="predicted"/>
<dbReference type="CDD" id="cd00085">
    <property type="entry name" value="HNHc"/>
    <property type="match status" value="1"/>
</dbReference>
<accession>A0A3A5H4W4</accession>
<dbReference type="Proteomes" id="UP000276542">
    <property type="component" value="Unassembled WGS sequence"/>
</dbReference>
<keyword evidence="4" id="KW-1185">Reference proteome</keyword>
<comment type="caution">
    <text evidence="3">The sequence shown here is derived from an EMBL/GenBank/DDBJ whole genome shotgun (WGS) entry which is preliminary data.</text>
</comment>
<reference evidence="4" key="1">
    <citation type="submission" date="2018-09" db="EMBL/GenBank/DDBJ databases">
        <authorList>
            <person name="Zhu H."/>
        </authorList>
    </citation>
    <scope>NUCLEOTIDE SEQUENCE [LARGE SCALE GENOMIC DNA]</scope>
    <source>
        <strain evidence="4">K1W22B-1</strain>
    </source>
</reference>
<keyword evidence="3" id="KW-0255">Endonuclease</keyword>
<evidence type="ECO:0000313" key="4">
    <source>
        <dbReference type="Proteomes" id="UP000276542"/>
    </source>
</evidence>
<dbReference type="OrthoDB" id="3634417at2"/>
<dbReference type="InterPro" id="IPR003615">
    <property type="entry name" value="HNH_nuc"/>
</dbReference>